<evidence type="ECO:0000313" key="3">
    <source>
        <dbReference type="Proteomes" id="UP000029385"/>
    </source>
</evidence>
<feature type="transmembrane region" description="Helical" evidence="1">
    <location>
        <begin position="82"/>
        <end position="103"/>
    </location>
</feature>
<evidence type="ECO:0000313" key="2">
    <source>
        <dbReference type="EMBL" id="KFN41440.1"/>
    </source>
</evidence>
<feature type="transmembrane region" description="Helical" evidence="1">
    <location>
        <begin position="30"/>
        <end position="47"/>
    </location>
</feature>
<keyword evidence="3" id="KW-1185">Reference proteome</keyword>
<feature type="transmembrane region" description="Helical" evidence="1">
    <location>
        <begin position="54"/>
        <end position="76"/>
    </location>
</feature>
<keyword evidence="1" id="KW-0472">Membrane</keyword>
<sequence>MSMWRKAANVIGFQLVWFGCMVGAGNGLPWLGPLACAIFVIATLAAGGQRRADLRLLLVALPLGIALDSAFAWSGWLRYAEAWPWITVAPLWIAALWAAFAMTLNHSMAFLRGRFWLAATLGLIGGPLAYWSAAGAFDAVSFGAPVAWVLIALALAWGALIPLIFRLDANLASRLHHEGNAA</sequence>
<organism evidence="2 3">
    <name type="scientific">Arenimonas oryziterrae DSM 21050 = YC6267</name>
    <dbReference type="NCBI Taxonomy" id="1121015"/>
    <lineage>
        <taxon>Bacteria</taxon>
        <taxon>Pseudomonadati</taxon>
        <taxon>Pseudomonadota</taxon>
        <taxon>Gammaproteobacteria</taxon>
        <taxon>Lysobacterales</taxon>
        <taxon>Lysobacteraceae</taxon>
        <taxon>Arenimonas</taxon>
    </lineage>
</organism>
<name>A0A091BAK8_9GAMM</name>
<dbReference type="EMBL" id="AVCI01000045">
    <property type="protein sequence ID" value="KFN41440.1"/>
    <property type="molecule type" value="Genomic_DNA"/>
</dbReference>
<gene>
    <name evidence="2" type="ORF">N789_06060</name>
</gene>
<feature type="transmembrane region" description="Helical" evidence="1">
    <location>
        <begin position="115"/>
        <end position="133"/>
    </location>
</feature>
<dbReference type="InterPro" id="IPR021306">
    <property type="entry name" value="DUF2878"/>
</dbReference>
<keyword evidence="1" id="KW-1133">Transmembrane helix</keyword>
<dbReference type="Proteomes" id="UP000029385">
    <property type="component" value="Unassembled WGS sequence"/>
</dbReference>
<dbReference type="RefSeq" id="WP_022968138.1">
    <property type="nucleotide sequence ID" value="NZ_ATVD01000001.1"/>
</dbReference>
<proteinExistence type="predicted"/>
<dbReference type="eggNOG" id="ENOG5033GC5">
    <property type="taxonomic scope" value="Bacteria"/>
</dbReference>
<dbReference type="PROSITE" id="PS51257">
    <property type="entry name" value="PROKAR_LIPOPROTEIN"/>
    <property type="match status" value="1"/>
</dbReference>
<dbReference type="PATRIC" id="fig|1121015.4.peg.2874"/>
<reference evidence="2 3" key="1">
    <citation type="submission" date="2013-09" db="EMBL/GenBank/DDBJ databases">
        <title>Genome sequencing of Arenimonas oryziterrae.</title>
        <authorList>
            <person name="Chen F."/>
            <person name="Wang G."/>
        </authorList>
    </citation>
    <scope>NUCLEOTIDE SEQUENCE [LARGE SCALE GENOMIC DNA]</scope>
    <source>
        <strain evidence="2 3">YC6267</strain>
    </source>
</reference>
<dbReference type="STRING" id="1121015.GCA_000420545_00477"/>
<dbReference type="Pfam" id="PF11086">
    <property type="entry name" value="DUF2878"/>
    <property type="match status" value="1"/>
</dbReference>
<protein>
    <recommendedName>
        <fullName evidence="4">DUF2878 domain-containing protein</fullName>
    </recommendedName>
</protein>
<evidence type="ECO:0000256" key="1">
    <source>
        <dbReference type="SAM" id="Phobius"/>
    </source>
</evidence>
<dbReference type="AlphaFoldDB" id="A0A091BAK8"/>
<accession>A0A091BAK8</accession>
<keyword evidence="1" id="KW-0812">Transmembrane</keyword>
<feature type="transmembrane region" description="Helical" evidence="1">
    <location>
        <begin position="145"/>
        <end position="165"/>
    </location>
</feature>
<feature type="transmembrane region" description="Helical" evidence="1">
    <location>
        <begin position="7"/>
        <end position="24"/>
    </location>
</feature>
<comment type="caution">
    <text evidence="2">The sequence shown here is derived from an EMBL/GenBank/DDBJ whole genome shotgun (WGS) entry which is preliminary data.</text>
</comment>
<evidence type="ECO:0008006" key="4">
    <source>
        <dbReference type="Google" id="ProtNLM"/>
    </source>
</evidence>